<dbReference type="EMBL" id="PKPP01008954">
    <property type="protein sequence ID" value="PWA49396.1"/>
    <property type="molecule type" value="Genomic_DNA"/>
</dbReference>
<name>A0A2U1LK76_ARTAN</name>
<gene>
    <name evidence="1" type="ORF">CTI12_AA482000</name>
</gene>
<organism evidence="1 2">
    <name type="scientific">Artemisia annua</name>
    <name type="common">Sweet wormwood</name>
    <dbReference type="NCBI Taxonomy" id="35608"/>
    <lineage>
        <taxon>Eukaryota</taxon>
        <taxon>Viridiplantae</taxon>
        <taxon>Streptophyta</taxon>
        <taxon>Embryophyta</taxon>
        <taxon>Tracheophyta</taxon>
        <taxon>Spermatophyta</taxon>
        <taxon>Magnoliopsida</taxon>
        <taxon>eudicotyledons</taxon>
        <taxon>Gunneridae</taxon>
        <taxon>Pentapetalae</taxon>
        <taxon>asterids</taxon>
        <taxon>campanulids</taxon>
        <taxon>Asterales</taxon>
        <taxon>Asteraceae</taxon>
        <taxon>Asteroideae</taxon>
        <taxon>Anthemideae</taxon>
        <taxon>Artemisiinae</taxon>
        <taxon>Artemisia</taxon>
    </lineage>
</organism>
<accession>A0A2U1LK76</accession>
<comment type="caution">
    <text evidence="1">The sequence shown here is derived from an EMBL/GenBank/DDBJ whole genome shotgun (WGS) entry which is preliminary data.</text>
</comment>
<sequence>MSDPLDTHNTSGNKGITKLRIFYSGSSKSKARGELKITTSDNNESVRNEVVRKRRKTLKKKGKVYIDTKEDLKPTDLRTRSAPANLYEAVKHISSIACLRDFVAGLGFEKILNLSINIIPSNLAYKILECYNVEEKSLVLKGHEIKITRDLVHEILDDHIFFRCRKNEEVDQPILASDEVLLLDNKGISGNECGLKDVCESSKSREVGIDFPVNDDYNNLVFAPVTEDEQIQNNFKISKEKEDSDVETTSFTSYDRLEIQQVHSNKIDTSKEEQPVSPNFKQVVSDLKRCIHHFSLHDNILSKDEEVAQYKKELLLLFIGKDTPQIQTSSHEVSDLAISDQFVVDTTDTVANEEGDKEEENLSEESEKLDLVVKKNDNSKTDETEVFNTENDEEPAKENIVNIDEELPSNSTNALFIDLQVNDADSVSILQDDVTLSNGGSRKLQLEVADISNVGIPASENASNIEGDSVEGNVTMKDDLSAAFENDGFFESPKNEVKADEGLDKEVNDNLQENVFAGNDQNVTSETFLLQESEKSKVDIEQPLVERMDTINVGSHVTTDADFNVQSHSGEKGNVDVMDVPNEFSTECTEIDATDVQNVDAMCVQNVDAMNLQNDFSTSVMVGEELLQNVTMKEDLSADSGNGGCLEIQKNEDSDTISCIPDEASEKEINEHVNVNTDIMNVQPTNDSSIINTEIDDKTRAAAEEHDLPTQDGLVVQTDVSSNADFHVDIIGVQNEISAGDFQSKFVEFPESPEGQSNDEIFTEDSKKENDKFEVDSAFPVTAELQREIQTEDTSNIQMETLDVQNAGCLKINDFEECDTISKIQEPTNDSSHSLPLEGIDMQMDNGNPISKTLPEPNENVFAMNGNVKTIDSPHSLAMERSEMHIDEVPSASQKEVHLDRGILMKVNIEEEIPSASQKGGSGEMMCHTSMSACEEVHLDRGILLNDESSNEDVNIEFLEKTSEHEDLSHLNALEKNSELIFLKSLLVDFLARNNFTNTNLFLCEKDAKVLNLRRKTRNDKINCGLYAMIHMEHYEFEDEEWEIGILDEEDAQHQIQMDVLRNRYITKILLHEINQHKRKMIHFAENWISENPDEFEEEGT</sequence>
<protein>
    <recommendedName>
        <fullName evidence="3">Ulp1 protease family, C-terminal catalytic domain-containing protein</fullName>
    </recommendedName>
</protein>
<evidence type="ECO:0000313" key="1">
    <source>
        <dbReference type="EMBL" id="PWA49396.1"/>
    </source>
</evidence>
<keyword evidence="2" id="KW-1185">Reference proteome</keyword>
<dbReference type="AlphaFoldDB" id="A0A2U1LK76"/>
<evidence type="ECO:0000313" key="2">
    <source>
        <dbReference type="Proteomes" id="UP000245207"/>
    </source>
</evidence>
<evidence type="ECO:0008006" key="3">
    <source>
        <dbReference type="Google" id="ProtNLM"/>
    </source>
</evidence>
<reference evidence="1 2" key="1">
    <citation type="journal article" date="2018" name="Mol. Plant">
        <title>The genome of Artemisia annua provides insight into the evolution of Asteraceae family and artemisinin biosynthesis.</title>
        <authorList>
            <person name="Shen Q."/>
            <person name="Zhang L."/>
            <person name="Liao Z."/>
            <person name="Wang S."/>
            <person name="Yan T."/>
            <person name="Shi P."/>
            <person name="Liu M."/>
            <person name="Fu X."/>
            <person name="Pan Q."/>
            <person name="Wang Y."/>
            <person name="Lv Z."/>
            <person name="Lu X."/>
            <person name="Zhang F."/>
            <person name="Jiang W."/>
            <person name="Ma Y."/>
            <person name="Chen M."/>
            <person name="Hao X."/>
            <person name="Li L."/>
            <person name="Tang Y."/>
            <person name="Lv G."/>
            <person name="Zhou Y."/>
            <person name="Sun X."/>
            <person name="Brodelius P.E."/>
            <person name="Rose J.K.C."/>
            <person name="Tang K."/>
        </authorList>
    </citation>
    <scope>NUCLEOTIDE SEQUENCE [LARGE SCALE GENOMIC DNA]</scope>
    <source>
        <strain evidence="2">cv. Huhao1</strain>
        <tissue evidence="1">Leaf</tissue>
    </source>
</reference>
<dbReference type="Proteomes" id="UP000245207">
    <property type="component" value="Unassembled WGS sequence"/>
</dbReference>
<proteinExistence type="predicted"/>